<sequence length="106" mass="11818">MTAPQVGTSPVEVVDSLEDVISDLESRLQEYQETHILKSSGYQKTLSSQPSCSTNWHLQHESQEKCPLQKTSGGQKRSLNSYPYCASYYSSPNCSFFYQLPTASTA</sequence>
<organism evidence="1 2">
    <name type="scientific">Ditylenchus dipsaci</name>
    <dbReference type="NCBI Taxonomy" id="166011"/>
    <lineage>
        <taxon>Eukaryota</taxon>
        <taxon>Metazoa</taxon>
        <taxon>Ecdysozoa</taxon>
        <taxon>Nematoda</taxon>
        <taxon>Chromadorea</taxon>
        <taxon>Rhabditida</taxon>
        <taxon>Tylenchina</taxon>
        <taxon>Tylenchomorpha</taxon>
        <taxon>Sphaerularioidea</taxon>
        <taxon>Anguinidae</taxon>
        <taxon>Anguininae</taxon>
        <taxon>Ditylenchus</taxon>
    </lineage>
</organism>
<evidence type="ECO:0000313" key="1">
    <source>
        <dbReference type="Proteomes" id="UP000887574"/>
    </source>
</evidence>
<dbReference type="Proteomes" id="UP000887574">
    <property type="component" value="Unplaced"/>
</dbReference>
<keyword evidence="1" id="KW-1185">Reference proteome</keyword>
<reference evidence="2" key="1">
    <citation type="submission" date="2022-11" db="UniProtKB">
        <authorList>
            <consortium name="WormBaseParasite"/>
        </authorList>
    </citation>
    <scope>IDENTIFICATION</scope>
</reference>
<evidence type="ECO:0000313" key="2">
    <source>
        <dbReference type="WBParaSite" id="jg268"/>
    </source>
</evidence>
<dbReference type="WBParaSite" id="jg268">
    <property type="protein sequence ID" value="jg268"/>
    <property type="gene ID" value="jg268"/>
</dbReference>
<protein>
    <submittedName>
        <fullName evidence="2">Uncharacterized protein</fullName>
    </submittedName>
</protein>
<dbReference type="AlphaFoldDB" id="A0A915E538"/>
<accession>A0A915E538</accession>
<name>A0A915E538_9BILA</name>
<proteinExistence type="predicted"/>